<dbReference type="Gene3D" id="1.10.340.30">
    <property type="entry name" value="Hypothetical protein, domain 2"/>
    <property type="match status" value="1"/>
</dbReference>
<dbReference type="EMBL" id="JAIWQS010000009">
    <property type="protein sequence ID" value="KAJ8754898.1"/>
    <property type="molecule type" value="Genomic_DNA"/>
</dbReference>
<dbReference type="GO" id="GO:0140078">
    <property type="term" value="F:class I DNA-(apurinic or apyrimidinic site) endonuclease activity"/>
    <property type="evidence" value="ECO:0007669"/>
    <property type="project" value="UniProtKB-EC"/>
</dbReference>
<gene>
    <name evidence="6" type="ORF">K2173_015410</name>
</gene>
<dbReference type="InterPro" id="IPR003265">
    <property type="entry name" value="HhH-GPD_domain"/>
</dbReference>
<dbReference type="GO" id="GO:0005634">
    <property type="term" value="C:nucleus"/>
    <property type="evidence" value="ECO:0007669"/>
    <property type="project" value="TreeGrafter"/>
</dbReference>
<organism evidence="6 7">
    <name type="scientific">Erythroxylum novogranatense</name>
    <dbReference type="NCBI Taxonomy" id="1862640"/>
    <lineage>
        <taxon>Eukaryota</taxon>
        <taxon>Viridiplantae</taxon>
        <taxon>Streptophyta</taxon>
        <taxon>Embryophyta</taxon>
        <taxon>Tracheophyta</taxon>
        <taxon>Spermatophyta</taxon>
        <taxon>Magnoliopsida</taxon>
        <taxon>eudicotyledons</taxon>
        <taxon>Gunneridae</taxon>
        <taxon>Pentapetalae</taxon>
        <taxon>rosids</taxon>
        <taxon>fabids</taxon>
        <taxon>Malpighiales</taxon>
        <taxon>Erythroxylaceae</taxon>
        <taxon>Erythroxylum</taxon>
    </lineage>
</organism>
<dbReference type="InterPro" id="IPR011257">
    <property type="entry name" value="DNA_glycosylase"/>
</dbReference>
<comment type="caution">
    <text evidence="6">The sequence shown here is derived from an EMBL/GenBank/DDBJ whole genome shotgun (WGS) entry which is preliminary data.</text>
</comment>
<accession>A0AAV8SS63</accession>
<dbReference type="SMART" id="SM00478">
    <property type="entry name" value="ENDO3c"/>
    <property type="match status" value="1"/>
</dbReference>
<feature type="region of interest" description="Disordered" evidence="4">
    <location>
        <begin position="178"/>
        <end position="243"/>
    </location>
</feature>
<proteinExistence type="inferred from homology"/>
<dbReference type="PANTHER" id="PTHR10242">
    <property type="entry name" value="8-OXOGUANINE DNA GLYCOSYLASE"/>
    <property type="match status" value="1"/>
</dbReference>
<evidence type="ECO:0000259" key="5">
    <source>
        <dbReference type="SMART" id="SM00478"/>
    </source>
</evidence>
<evidence type="ECO:0000256" key="4">
    <source>
        <dbReference type="SAM" id="MobiDB-lite"/>
    </source>
</evidence>
<comment type="similarity">
    <text evidence="1">Belongs to the type-1 OGG1 family.</text>
</comment>
<evidence type="ECO:0000313" key="7">
    <source>
        <dbReference type="Proteomes" id="UP001159364"/>
    </source>
</evidence>
<evidence type="ECO:0000256" key="1">
    <source>
        <dbReference type="ARBA" id="ARBA00010679"/>
    </source>
</evidence>
<feature type="domain" description="HhH-GPD" evidence="5">
    <location>
        <begin position="255"/>
        <end position="411"/>
    </location>
</feature>
<evidence type="ECO:0000313" key="6">
    <source>
        <dbReference type="EMBL" id="KAJ8754898.1"/>
    </source>
</evidence>
<name>A0AAV8SS63_9ROSI</name>
<dbReference type="InterPro" id="IPR052054">
    <property type="entry name" value="Oxidative_DNA_repair_enzyme"/>
</dbReference>
<reference evidence="6 7" key="1">
    <citation type="submission" date="2021-09" db="EMBL/GenBank/DDBJ databases">
        <title>Genomic insights and catalytic innovation underlie evolution of tropane alkaloids biosynthesis.</title>
        <authorList>
            <person name="Wang Y.-J."/>
            <person name="Tian T."/>
            <person name="Huang J.-P."/>
            <person name="Huang S.-X."/>
        </authorList>
    </citation>
    <scope>NUCLEOTIDE SEQUENCE [LARGE SCALE GENOMIC DNA]</scope>
    <source>
        <strain evidence="6">KIB-2018</strain>
        <tissue evidence="6">Leaf</tissue>
    </source>
</reference>
<dbReference type="PANTHER" id="PTHR10242:SF4">
    <property type="entry name" value="OS07G0657600 PROTEIN"/>
    <property type="match status" value="1"/>
</dbReference>
<feature type="compositionally biased region" description="Low complexity" evidence="4">
    <location>
        <begin position="229"/>
        <end position="240"/>
    </location>
</feature>
<dbReference type="Proteomes" id="UP001159364">
    <property type="component" value="Linkage Group LG09"/>
</dbReference>
<dbReference type="SUPFAM" id="SSF48150">
    <property type="entry name" value="DNA-glycosylase"/>
    <property type="match status" value="1"/>
</dbReference>
<evidence type="ECO:0000256" key="2">
    <source>
        <dbReference type="ARBA" id="ARBA00012720"/>
    </source>
</evidence>
<dbReference type="GO" id="GO:0034039">
    <property type="term" value="F:8-oxo-7,8-dihydroguanine DNA N-glycosylase activity"/>
    <property type="evidence" value="ECO:0007669"/>
    <property type="project" value="TreeGrafter"/>
</dbReference>
<protein>
    <recommendedName>
        <fullName evidence="2">DNA-(apurinic or apyrimidinic site) lyase</fullName>
        <ecNumber evidence="2">4.2.99.18</ecNumber>
    </recommendedName>
</protein>
<dbReference type="AlphaFoldDB" id="A0AAV8SS63"/>
<dbReference type="EC" id="4.2.99.18" evidence="2"/>
<evidence type="ECO:0000256" key="3">
    <source>
        <dbReference type="ARBA" id="ARBA00044632"/>
    </source>
</evidence>
<comment type="catalytic activity">
    <reaction evidence="3">
        <text>2'-deoxyribonucleotide-(2'-deoxyribose 5'-phosphate)-2'-deoxyribonucleotide-DNA = a 3'-end 2'-deoxyribonucleotide-(2,3-dehydro-2,3-deoxyribose 5'-phosphate)-DNA + a 5'-end 5'-phospho-2'-deoxyribonucleoside-DNA + H(+)</text>
        <dbReference type="Rhea" id="RHEA:66592"/>
        <dbReference type="Rhea" id="RHEA-COMP:13180"/>
        <dbReference type="Rhea" id="RHEA-COMP:16897"/>
        <dbReference type="Rhea" id="RHEA-COMP:17067"/>
        <dbReference type="ChEBI" id="CHEBI:15378"/>
        <dbReference type="ChEBI" id="CHEBI:136412"/>
        <dbReference type="ChEBI" id="CHEBI:157695"/>
        <dbReference type="ChEBI" id="CHEBI:167181"/>
        <dbReference type="EC" id="4.2.99.18"/>
    </reaction>
</comment>
<sequence length="448" mass="50758">MEIEIPLGLGEAALSYDFEKAVCSHGLFMMSPNHWDPVSCTFSRPLRLPHHYSSSPNLSPSALWVTISHPSHLRHSLLVRVHATLPLSTHHRQSLVAQVVRMIRLSDADDRNATRFITTFADDSLHDVIRAFGGRVFRSPTLFEDMVKCILLCNCQWPRALQMARALCELQLELQSHPHLSDEEPSVSKKPHSPLQTEDINMIPYTPPANEPRNRKRQISQSSPTHLPGNGHNTNMGHMGSFSLNGNEDAPCGLVSHRKEEFRTLESIGNFPSPEELAGLDEKFLAKRCKLGYRASRIIQLAKGIVEGRIPLRELEQFDNGGSLSDYDKLADRLKKINGIGPFSCANILMCMGFYHVIPADSETIRHLKQVHAKESTIRTLEKDVEKVYGKYAPFQFLAYWAELWHYYGQRFGKPSKIHFSDYKLITASNMRKKNKVTKEVAEAIGER</sequence>
<keyword evidence="7" id="KW-1185">Reference proteome</keyword>
<dbReference type="GO" id="GO:0006285">
    <property type="term" value="P:base-excision repair, AP site formation"/>
    <property type="evidence" value="ECO:0007669"/>
    <property type="project" value="TreeGrafter"/>
</dbReference>